<evidence type="ECO:0000313" key="2">
    <source>
        <dbReference type="Proteomes" id="UP000008311"/>
    </source>
</evidence>
<reference evidence="2" key="1">
    <citation type="journal article" date="2010" name="Nat. Biotechnol.">
        <title>Draft genome sequence of the oilseed species Ricinus communis.</title>
        <authorList>
            <person name="Chan A.P."/>
            <person name="Crabtree J."/>
            <person name="Zhao Q."/>
            <person name="Lorenzi H."/>
            <person name="Orvis J."/>
            <person name="Puiu D."/>
            <person name="Melake-Berhan A."/>
            <person name="Jones K.M."/>
            <person name="Redman J."/>
            <person name="Chen G."/>
            <person name="Cahoon E.B."/>
            <person name="Gedil M."/>
            <person name="Stanke M."/>
            <person name="Haas B.J."/>
            <person name="Wortman J.R."/>
            <person name="Fraser-Liggett C.M."/>
            <person name="Ravel J."/>
            <person name="Rabinowicz P.D."/>
        </authorList>
    </citation>
    <scope>NUCLEOTIDE SEQUENCE [LARGE SCALE GENOMIC DNA]</scope>
    <source>
        <strain evidence="2">cv. Hale</strain>
    </source>
</reference>
<gene>
    <name evidence="1" type="ORF">RCOM_1307460</name>
</gene>
<keyword evidence="2" id="KW-1185">Reference proteome</keyword>
<evidence type="ECO:0000313" key="1">
    <source>
        <dbReference type="EMBL" id="EEF43775.1"/>
    </source>
</evidence>
<sequence length="97" mass="11148">MDYYTALFLALNLRSLNTLEAINSFLSRDLCELLFVPFSTDEAFSALKQMTEISFSSNTQGHVRDRIKYSDVLTLIGGSKKKTFEFLKDRVSKIIKR</sequence>
<dbReference type="AlphaFoldDB" id="B9RY14"/>
<dbReference type="Proteomes" id="UP000008311">
    <property type="component" value="Unassembled WGS sequence"/>
</dbReference>
<name>B9RY14_RICCO</name>
<organism evidence="1 2">
    <name type="scientific">Ricinus communis</name>
    <name type="common">Castor bean</name>
    <dbReference type="NCBI Taxonomy" id="3988"/>
    <lineage>
        <taxon>Eukaryota</taxon>
        <taxon>Viridiplantae</taxon>
        <taxon>Streptophyta</taxon>
        <taxon>Embryophyta</taxon>
        <taxon>Tracheophyta</taxon>
        <taxon>Spermatophyta</taxon>
        <taxon>Magnoliopsida</taxon>
        <taxon>eudicotyledons</taxon>
        <taxon>Gunneridae</taxon>
        <taxon>Pentapetalae</taxon>
        <taxon>rosids</taxon>
        <taxon>fabids</taxon>
        <taxon>Malpighiales</taxon>
        <taxon>Euphorbiaceae</taxon>
        <taxon>Acalyphoideae</taxon>
        <taxon>Acalypheae</taxon>
        <taxon>Ricinus</taxon>
    </lineage>
</organism>
<proteinExistence type="predicted"/>
<accession>B9RY14</accession>
<dbReference type="EMBL" id="EQ973829">
    <property type="protein sequence ID" value="EEF43775.1"/>
    <property type="molecule type" value="Genomic_DNA"/>
</dbReference>
<protein>
    <submittedName>
        <fullName evidence="1">Uncharacterized protein</fullName>
    </submittedName>
</protein>
<dbReference type="InParanoid" id="B9RY14"/>